<dbReference type="AlphaFoldDB" id="A0A388KLH2"/>
<accession>A0A388KLH2</accession>
<keyword evidence="3" id="KW-1185">Reference proteome</keyword>
<comment type="caution">
    <text evidence="2">The sequence shown here is derived from an EMBL/GenBank/DDBJ whole genome shotgun (WGS) entry which is preliminary data.</text>
</comment>
<dbReference type="EMBL" id="BFEA01000137">
    <property type="protein sequence ID" value="GBG70895.1"/>
    <property type="molecule type" value="Genomic_DNA"/>
</dbReference>
<evidence type="ECO:0000256" key="1">
    <source>
        <dbReference type="SAM" id="MobiDB-lite"/>
    </source>
</evidence>
<dbReference type="Gramene" id="GBG70895">
    <property type="protein sequence ID" value="GBG70895"/>
    <property type="gene ID" value="CBR_g8195"/>
</dbReference>
<sequence>MMDKITKEGMAVLAVVQRDKVPKIRGSSSRRVDEAAVEAAGMDNEAIGHCSRRSRVTIVQKMCHIIRFCQLLSKDEKEGKVFTTIRGEVFDYEGNLIDPNIEGGMRNEAFHRMGRSLPATFRTASPKEAWLAKIEEAMTWLAIPISGNEEDNEDESLRAEEDERARRRALERDPEKRKVEVSEEEPRKKKNIYSIPVEHGIDIERLIDNILESQRDLVTLKEILVVSPKIREEFKQRMTRKRVIRVKLDEVIPHEANWSPPGTKMD</sequence>
<organism evidence="2 3">
    <name type="scientific">Chara braunii</name>
    <name type="common">Braun's stonewort</name>
    <dbReference type="NCBI Taxonomy" id="69332"/>
    <lineage>
        <taxon>Eukaryota</taxon>
        <taxon>Viridiplantae</taxon>
        <taxon>Streptophyta</taxon>
        <taxon>Charophyceae</taxon>
        <taxon>Charales</taxon>
        <taxon>Characeae</taxon>
        <taxon>Chara</taxon>
    </lineage>
</organism>
<protein>
    <submittedName>
        <fullName evidence="2">Uncharacterized protein</fullName>
    </submittedName>
</protein>
<gene>
    <name evidence="2" type="ORF">CBR_g8195</name>
</gene>
<proteinExistence type="predicted"/>
<evidence type="ECO:0000313" key="2">
    <source>
        <dbReference type="EMBL" id="GBG70895.1"/>
    </source>
</evidence>
<reference evidence="2 3" key="1">
    <citation type="journal article" date="2018" name="Cell">
        <title>The Chara Genome: Secondary Complexity and Implications for Plant Terrestrialization.</title>
        <authorList>
            <person name="Nishiyama T."/>
            <person name="Sakayama H."/>
            <person name="Vries J.D."/>
            <person name="Buschmann H."/>
            <person name="Saint-Marcoux D."/>
            <person name="Ullrich K.K."/>
            <person name="Haas F.B."/>
            <person name="Vanderstraeten L."/>
            <person name="Becker D."/>
            <person name="Lang D."/>
            <person name="Vosolsobe S."/>
            <person name="Rombauts S."/>
            <person name="Wilhelmsson P.K.I."/>
            <person name="Janitza P."/>
            <person name="Kern R."/>
            <person name="Heyl A."/>
            <person name="Rumpler F."/>
            <person name="Villalobos L.I.A.C."/>
            <person name="Clay J.M."/>
            <person name="Skokan R."/>
            <person name="Toyoda A."/>
            <person name="Suzuki Y."/>
            <person name="Kagoshima H."/>
            <person name="Schijlen E."/>
            <person name="Tajeshwar N."/>
            <person name="Catarino B."/>
            <person name="Hetherington A.J."/>
            <person name="Saltykova A."/>
            <person name="Bonnot C."/>
            <person name="Breuninger H."/>
            <person name="Symeonidi A."/>
            <person name="Radhakrishnan G.V."/>
            <person name="Van Nieuwerburgh F."/>
            <person name="Deforce D."/>
            <person name="Chang C."/>
            <person name="Karol K.G."/>
            <person name="Hedrich R."/>
            <person name="Ulvskov P."/>
            <person name="Glockner G."/>
            <person name="Delwiche C.F."/>
            <person name="Petrasek J."/>
            <person name="Van de Peer Y."/>
            <person name="Friml J."/>
            <person name="Beilby M."/>
            <person name="Dolan L."/>
            <person name="Kohara Y."/>
            <person name="Sugano S."/>
            <person name="Fujiyama A."/>
            <person name="Delaux P.-M."/>
            <person name="Quint M."/>
            <person name="TheiBen G."/>
            <person name="Hagemann M."/>
            <person name="Harholt J."/>
            <person name="Dunand C."/>
            <person name="Zachgo S."/>
            <person name="Langdale J."/>
            <person name="Maumus F."/>
            <person name="Straeten D.V.D."/>
            <person name="Gould S.B."/>
            <person name="Rensing S.A."/>
        </authorList>
    </citation>
    <scope>NUCLEOTIDE SEQUENCE [LARGE SCALE GENOMIC DNA]</scope>
    <source>
        <strain evidence="2 3">S276</strain>
    </source>
</reference>
<feature type="compositionally biased region" description="Basic and acidic residues" evidence="1">
    <location>
        <begin position="155"/>
        <end position="185"/>
    </location>
</feature>
<name>A0A388KLH2_CHABU</name>
<evidence type="ECO:0000313" key="3">
    <source>
        <dbReference type="Proteomes" id="UP000265515"/>
    </source>
</evidence>
<dbReference type="Proteomes" id="UP000265515">
    <property type="component" value="Unassembled WGS sequence"/>
</dbReference>
<dbReference type="OrthoDB" id="2684738at2759"/>
<feature type="region of interest" description="Disordered" evidence="1">
    <location>
        <begin position="151"/>
        <end position="185"/>
    </location>
</feature>